<evidence type="ECO:0000313" key="4">
    <source>
        <dbReference type="Proteomes" id="UP000614221"/>
    </source>
</evidence>
<dbReference type="Proteomes" id="UP000614221">
    <property type="component" value="Unassembled WGS sequence"/>
</dbReference>
<reference evidence="3" key="1">
    <citation type="journal article" date="2014" name="Int. J. Syst. Evol. Microbiol.">
        <title>Complete genome sequence of Corynebacterium casei LMG S-19264T (=DSM 44701T), isolated from a smear-ripened cheese.</title>
        <authorList>
            <consortium name="US DOE Joint Genome Institute (JGI-PGF)"/>
            <person name="Walter F."/>
            <person name="Albersmeier A."/>
            <person name="Kalinowski J."/>
            <person name="Ruckert C."/>
        </authorList>
    </citation>
    <scope>NUCLEOTIDE SEQUENCE</scope>
    <source>
        <strain evidence="3">JCM 19018</strain>
    </source>
</reference>
<name>A0A830EZL1_9EURY</name>
<dbReference type="GO" id="GO:0005737">
    <property type="term" value="C:cytoplasm"/>
    <property type="evidence" value="ECO:0007669"/>
    <property type="project" value="TreeGrafter"/>
</dbReference>
<dbReference type="Pfam" id="PF05161">
    <property type="entry name" value="MOFRL"/>
    <property type="match status" value="1"/>
</dbReference>
<comment type="caution">
    <text evidence="3">The sequence shown here is derived from an EMBL/GenBank/DDBJ whole genome shotgun (WGS) entry which is preliminary data.</text>
</comment>
<protein>
    <submittedName>
        <fullName evidence="3">Hydroxypyruvate reductase</fullName>
    </submittedName>
</protein>
<dbReference type="InterPro" id="IPR039760">
    <property type="entry name" value="MOFRL_protein"/>
</dbReference>
<organism evidence="3 4">
    <name type="scientific">Haloarcula sebkhae</name>
    <dbReference type="NCBI Taxonomy" id="932660"/>
    <lineage>
        <taxon>Archaea</taxon>
        <taxon>Methanobacteriati</taxon>
        <taxon>Methanobacteriota</taxon>
        <taxon>Stenosarchaea group</taxon>
        <taxon>Halobacteria</taxon>
        <taxon>Halobacteriales</taxon>
        <taxon>Haloarculaceae</taxon>
        <taxon>Haloarcula</taxon>
    </lineage>
</organism>
<feature type="domain" description="MOFRL" evidence="1">
    <location>
        <begin position="334"/>
        <end position="433"/>
    </location>
</feature>
<evidence type="ECO:0000313" key="3">
    <source>
        <dbReference type="EMBL" id="GGK72633.1"/>
    </source>
</evidence>
<keyword evidence="3" id="KW-0670">Pyruvate</keyword>
<feature type="domain" description="MOFRL-associated" evidence="2">
    <location>
        <begin position="18"/>
        <end position="250"/>
    </location>
</feature>
<proteinExistence type="predicted"/>
<dbReference type="EMBL" id="BMPD01000004">
    <property type="protein sequence ID" value="GGK72633.1"/>
    <property type="molecule type" value="Genomic_DNA"/>
</dbReference>
<dbReference type="Gene3D" id="3.40.50.10180">
    <property type="entry name" value="Glycerate kinase, MOFRL-like N-terminal domain"/>
    <property type="match status" value="1"/>
</dbReference>
<evidence type="ECO:0000259" key="1">
    <source>
        <dbReference type="Pfam" id="PF05161"/>
    </source>
</evidence>
<sequence>MICNRAALAASDAHEIALDCIEAAVDAAAPAAATKSAVGRDSQTLTVGGTTYDLDEYNEVAVVGGGKAAGGVTRALESILGDTLSGGHVVVSQAIDTETVRSSVGDHPLPSDRNVAATTEMLKKVDETDEDTLVLLVLTGGASALLSAPAGDLTLDDLQTTTDRLLSGGVPIAEINAVRKHLSDLKGGQIARRATPATVAGVLISDVVGNDLSTIGSGPSVPDETTYGDALDVFERYDLTPPPAVHDHLEAGQDDRLSETPFPDDSVFDRVTNHLIGDNATALDAAAAVAREAGYEALVLTSRLRGEAREVAKPLVAIAEEARATGTPVEPPAVLLAGGESTVTVTEDGGQGGPNQEFVLSGALAHDGDAVIAAVDTDGEDGSSDAAGAIADASIIDDRKQARDALLANDAGSYLSEIGATVETGPTGTNVNDLVILVIPDPNE</sequence>
<dbReference type="GO" id="GO:0008887">
    <property type="term" value="F:glycerate kinase activity"/>
    <property type="evidence" value="ECO:0007669"/>
    <property type="project" value="InterPro"/>
</dbReference>
<dbReference type="InterPro" id="IPR007835">
    <property type="entry name" value="MOFRL"/>
</dbReference>
<dbReference type="Pfam" id="PF13660">
    <property type="entry name" value="DUF4147"/>
    <property type="match status" value="1"/>
</dbReference>
<dbReference type="InterPro" id="IPR037035">
    <property type="entry name" value="GK-like_C_sf"/>
</dbReference>
<dbReference type="AlphaFoldDB" id="A0A830EZL1"/>
<dbReference type="PANTHER" id="PTHR12227">
    <property type="entry name" value="GLYCERATE KINASE"/>
    <property type="match status" value="1"/>
</dbReference>
<dbReference type="PANTHER" id="PTHR12227:SF0">
    <property type="entry name" value="GLYCERATE KINASE"/>
    <property type="match status" value="1"/>
</dbReference>
<gene>
    <name evidence="3" type="ORF">GCM10009067_26090</name>
</gene>
<accession>A0A830EZL1</accession>
<dbReference type="Gene3D" id="3.40.1480.10">
    <property type="entry name" value="MOFRL domain"/>
    <property type="match status" value="1"/>
</dbReference>
<dbReference type="RefSeq" id="WP_188978525.1">
    <property type="nucleotide sequence ID" value="NZ_BMPD01000004.1"/>
</dbReference>
<dbReference type="SUPFAM" id="SSF82544">
    <property type="entry name" value="GckA/TtuD-like"/>
    <property type="match status" value="1"/>
</dbReference>
<dbReference type="InterPro" id="IPR038614">
    <property type="entry name" value="GK_N_sf"/>
</dbReference>
<evidence type="ECO:0000259" key="2">
    <source>
        <dbReference type="Pfam" id="PF13660"/>
    </source>
</evidence>
<dbReference type="OrthoDB" id="10741at2157"/>
<dbReference type="InterPro" id="IPR025286">
    <property type="entry name" value="MOFRL_assoc_dom"/>
</dbReference>
<reference evidence="3" key="2">
    <citation type="submission" date="2020-09" db="EMBL/GenBank/DDBJ databases">
        <authorList>
            <person name="Sun Q."/>
            <person name="Ohkuma M."/>
        </authorList>
    </citation>
    <scope>NUCLEOTIDE SEQUENCE</scope>
    <source>
        <strain evidence="3">JCM 19018</strain>
    </source>
</reference>